<feature type="repeat" description="WD" evidence="3">
    <location>
        <begin position="434"/>
        <end position="473"/>
    </location>
</feature>
<dbReference type="PROSITE" id="PS00678">
    <property type="entry name" value="WD_REPEATS_1"/>
    <property type="match status" value="1"/>
</dbReference>
<dbReference type="PRINTS" id="PR00320">
    <property type="entry name" value="GPROTEINBRPT"/>
</dbReference>
<organism evidence="5 6">
    <name type="scientific">Leptolyngbya cf. ectocarpi LEGE 11479</name>
    <dbReference type="NCBI Taxonomy" id="1828722"/>
    <lineage>
        <taxon>Bacteria</taxon>
        <taxon>Bacillati</taxon>
        <taxon>Cyanobacteriota</taxon>
        <taxon>Cyanophyceae</taxon>
        <taxon>Leptolyngbyales</taxon>
        <taxon>Leptolyngbyaceae</taxon>
        <taxon>Leptolyngbya group</taxon>
        <taxon>Leptolyngbya</taxon>
    </lineage>
</organism>
<dbReference type="Gene3D" id="2.130.10.10">
    <property type="entry name" value="YVTN repeat-like/Quinoprotein amine dehydrogenase"/>
    <property type="match status" value="3"/>
</dbReference>
<evidence type="ECO:0000313" key="6">
    <source>
        <dbReference type="Proteomes" id="UP000615026"/>
    </source>
</evidence>
<evidence type="ECO:0000256" key="2">
    <source>
        <dbReference type="ARBA" id="ARBA00022737"/>
    </source>
</evidence>
<dbReference type="InterPro" id="IPR000719">
    <property type="entry name" value="Prot_kinase_dom"/>
</dbReference>
<dbReference type="PROSITE" id="PS50011">
    <property type="entry name" value="PROTEIN_KINASE_DOM"/>
    <property type="match status" value="1"/>
</dbReference>
<dbReference type="InterPro" id="IPR036322">
    <property type="entry name" value="WD40_repeat_dom_sf"/>
</dbReference>
<keyword evidence="1 3" id="KW-0853">WD repeat</keyword>
<gene>
    <name evidence="5" type="ORF">IQ260_26215</name>
</gene>
<dbReference type="PANTHER" id="PTHR44019">
    <property type="entry name" value="WD REPEAT-CONTAINING PROTEIN 55"/>
    <property type="match status" value="1"/>
</dbReference>
<dbReference type="Pfam" id="PF00400">
    <property type="entry name" value="WD40"/>
    <property type="match status" value="3"/>
</dbReference>
<dbReference type="AlphaFoldDB" id="A0A928ZZ82"/>
<feature type="repeat" description="WD" evidence="3">
    <location>
        <begin position="352"/>
        <end position="393"/>
    </location>
</feature>
<dbReference type="PROSITE" id="PS50294">
    <property type="entry name" value="WD_REPEATS_REGION"/>
    <property type="match status" value="1"/>
</dbReference>
<dbReference type="Gene3D" id="1.10.510.10">
    <property type="entry name" value="Transferase(Phosphotransferase) domain 1"/>
    <property type="match status" value="1"/>
</dbReference>
<dbReference type="PANTHER" id="PTHR44019:SF8">
    <property type="entry name" value="POC1 CENTRIOLAR PROTEIN HOMOLOG"/>
    <property type="match status" value="1"/>
</dbReference>
<dbReference type="Proteomes" id="UP000615026">
    <property type="component" value="Unassembled WGS sequence"/>
</dbReference>
<reference evidence="5" key="1">
    <citation type="submission" date="2020-10" db="EMBL/GenBank/DDBJ databases">
        <authorList>
            <person name="Castelo-Branco R."/>
            <person name="Eusebio N."/>
            <person name="Adriana R."/>
            <person name="Vieira A."/>
            <person name="Brugerolle De Fraissinette N."/>
            <person name="Rezende De Castro R."/>
            <person name="Schneider M.P."/>
            <person name="Vasconcelos V."/>
            <person name="Leao P.N."/>
        </authorList>
    </citation>
    <scope>NUCLEOTIDE SEQUENCE</scope>
    <source>
        <strain evidence="5">LEGE 11479</strain>
    </source>
</reference>
<evidence type="ECO:0000313" key="5">
    <source>
        <dbReference type="EMBL" id="MBE9070141.1"/>
    </source>
</evidence>
<dbReference type="InterPro" id="IPR015943">
    <property type="entry name" value="WD40/YVTN_repeat-like_dom_sf"/>
</dbReference>
<keyword evidence="6" id="KW-1185">Reference proteome</keyword>
<comment type="caution">
    <text evidence="5">The sequence shown here is derived from an EMBL/GenBank/DDBJ whole genome shotgun (WGS) entry which is preliminary data.</text>
</comment>
<evidence type="ECO:0000259" key="4">
    <source>
        <dbReference type="PROSITE" id="PS50011"/>
    </source>
</evidence>
<dbReference type="InterPro" id="IPR050505">
    <property type="entry name" value="WDR55/POC1"/>
</dbReference>
<dbReference type="Pfam" id="PF00069">
    <property type="entry name" value="Pkinase"/>
    <property type="match status" value="1"/>
</dbReference>
<dbReference type="SMART" id="SM00320">
    <property type="entry name" value="WD40"/>
    <property type="match status" value="6"/>
</dbReference>
<dbReference type="EMBL" id="JADEXP010000379">
    <property type="protein sequence ID" value="MBE9070141.1"/>
    <property type="molecule type" value="Genomic_DNA"/>
</dbReference>
<protein>
    <recommendedName>
        <fullName evidence="4">Protein kinase domain-containing protein</fullName>
    </recommendedName>
</protein>
<sequence>MKPNIGKHYTIVKCLGKGQNGQTDLAQILTPNASPTSVVIKQIYRPSEPLDTLTKRLKAVGQHPQLPTLLNSWQSPDGQFLVFEHIATPSLQTHTPPWTAAQVETELLSLLPVLEHLHSFRLVHGDIRPANIRQASPDQPPVLVDLRITQRLNKQNPTLATTGGDAAYAAPEQALGQLVYASDLYSLGLVAIHLLTGLAPFDLYSVADNRWIWLDFVTDPLPKNLSQVLQTLLERPIERRYSSADQALTDLKKSPVVSLLDKARSLLPAQESLPALQVPKRFLSSADPSNSSALPPVKRTAPKISWQRLYRLTPGLTTALALQGKILALGTHTGSILICDLAAEAEMFTLEGRHHRDRITALAIHPQGHTLYSASSDGTVKLWDLSRGNLLHTLTQPGWLPTDLAMTPPYLIVSDGGGHITLWDLEQLTPSHSFNQHQDWVSAIAASGSRLASISRDRTLRLWSIPDKKLIDTLPIRPSQALALHPSGNYGVVGNDQGQVDVWTVGLSAKPKRLCQVEDSITSLALSPDARLLAVGSEGNTLRVYQGTSGQCVSELVQGWGVIAIAFDGHTLVSSSQDETVTVWRRIPQ</sequence>
<dbReference type="CDD" id="cd00200">
    <property type="entry name" value="WD40"/>
    <property type="match status" value="1"/>
</dbReference>
<dbReference type="GO" id="GO:0004672">
    <property type="term" value="F:protein kinase activity"/>
    <property type="evidence" value="ECO:0007669"/>
    <property type="project" value="InterPro"/>
</dbReference>
<evidence type="ECO:0000256" key="3">
    <source>
        <dbReference type="PROSITE-ProRule" id="PRU00221"/>
    </source>
</evidence>
<dbReference type="GO" id="GO:0005524">
    <property type="term" value="F:ATP binding"/>
    <property type="evidence" value="ECO:0007669"/>
    <property type="project" value="InterPro"/>
</dbReference>
<proteinExistence type="predicted"/>
<dbReference type="InterPro" id="IPR001680">
    <property type="entry name" value="WD40_rpt"/>
</dbReference>
<dbReference type="InterPro" id="IPR011009">
    <property type="entry name" value="Kinase-like_dom_sf"/>
</dbReference>
<dbReference type="RefSeq" id="WP_193996025.1">
    <property type="nucleotide sequence ID" value="NZ_JADEXP010000379.1"/>
</dbReference>
<dbReference type="PROSITE" id="PS50082">
    <property type="entry name" value="WD_REPEATS_2"/>
    <property type="match status" value="2"/>
</dbReference>
<keyword evidence="2" id="KW-0677">Repeat</keyword>
<dbReference type="SMART" id="SM00220">
    <property type="entry name" value="S_TKc"/>
    <property type="match status" value="1"/>
</dbReference>
<name>A0A928ZZ82_LEPEC</name>
<dbReference type="InterPro" id="IPR019775">
    <property type="entry name" value="WD40_repeat_CS"/>
</dbReference>
<dbReference type="SUPFAM" id="SSF50978">
    <property type="entry name" value="WD40 repeat-like"/>
    <property type="match status" value="1"/>
</dbReference>
<dbReference type="InterPro" id="IPR020472">
    <property type="entry name" value="WD40_PAC1"/>
</dbReference>
<feature type="domain" description="Protein kinase" evidence="4">
    <location>
        <begin position="9"/>
        <end position="257"/>
    </location>
</feature>
<evidence type="ECO:0000256" key="1">
    <source>
        <dbReference type="ARBA" id="ARBA00022574"/>
    </source>
</evidence>
<dbReference type="SUPFAM" id="SSF56112">
    <property type="entry name" value="Protein kinase-like (PK-like)"/>
    <property type="match status" value="1"/>
</dbReference>
<accession>A0A928ZZ82</accession>